<organism evidence="1 2">
    <name type="scientific">Pseudoflavonifractor capillosus</name>
    <dbReference type="NCBI Taxonomy" id="106588"/>
    <lineage>
        <taxon>Bacteria</taxon>
        <taxon>Bacillati</taxon>
        <taxon>Bacillota</taxon>
        <taxon>Clostridia</taxon>
        <taxon>Eubacteriales</taxon>
        <taxon>Oscillospiraceae</taxon>
        <taxon>Pseudoflavonifractor</taxon>
    </lineage>
</organism>
<dbReference type="EMBL" id="DYUC01000125">
    <property type="protein sequence ID" value="HJG87788.1"/>
    <property type="molecule type" value="Genomic_DNA"/>
</dbReference>
<protein>
    <submittedName>
        <fullName evidence="1">Uncharacterized protein</fullName>
    </submittedName>
</protein>
<dbReference type="RefSeq" id="WP_295369712.1">
    <property type="nucleotide sequence ID" value="NZ_DYUC01000125.1"/>
</dbReference>
<reference evidence="1" key="1">
    <citation type="journal article" date="2021" name="PeerJ">
        <title>Extensive microbial diversity within the chicken gut microbiome revealed by metagenomics and culture.</title>
        <authorList>
            <person name="Gilroy R."/>
            <person name="Ravi A."/>
            <person name="Getino M."/>
            <person name="Pursley I."/>
            <person name="Horton D.L."/>
            <person name="Alikhan N.F."/>
            <person name="Baker D."/>
            <person name="Gharbi K."/>
            <person name="Hall N."/>
            <person name="Watson M."/>
            <person name="Adriaenssens E.M."/>
            <person name="Foster-Nyarko E."/>
            <person name="Jarju S."/>
            <person name="Secka A."/>
            <person name="Antonio M."/>
            <person name="Oren A."/>
            <person name="Chaudhuri R.R."/>
            <person name="La Ragione R."/>
            <person name="Hildebrand F."/>
            <person name="Pallen M.J."/>
        </authorList>
    </citation>
    <scope>NUCLEOTIDE SEQUENCE</scope>
    <source>
        <strain evidence="1">CHK179-5677</strain>
    </source>
</reference>
<dbReference type="AlphaFoldDB" id="A0A921STQ5"/>
<accession>A0A921STQ5</accession>
<reference evidence="1" key="2">
    <citation type="submission" date="2021-09" db="EMBL/GenBank/DDBJ databases">
        <authorList>
            <person name="Gilroy R."/>
        </authorList>
    </citation>
    <scope>NUCLEOTIDE SEQUENCE</scope>
    <source>
        <strain evidence="1">CHK179-5677</strain>
    </source>
</reference>
<evidence type="ECO:0000313" key="1">
    <source>
        <dbReference type="EMBL" id="HJG87788.1"/>
    </source>
</evidence>
<comment type="caution">
    <text evidence="1">The sequence shown here is derived from an EMBL/GenBank/DDBJ whole genome shotgun (WGS) entry which is preliminary data.</text>
</comment>
<gene>
    <name evidence="1" type="ORF">K8V01_12355</name>
</gene>
<name>A0A921STQ5_9FIRM</name>
<sequence length="555" mass="61195">MKSNWREELRDRAQGALPRGDLLPRRRAAVLAWREADETAARLCAAAGRFRALYRPCPLGDAPEQALRSCLETLAEERREGAAVCPDGVYLLWVWSGEKPRGLEALTADFRGRLPVRAEQCRLTADTACAHEGQGRLWLVDPGVPGGADALAALLLTGGMDQPLRSGSHGVPIRLQATLHSAVERDLARQLRDRLEALTEGDRSGAREWFRAAFGPTERDLEAVLAGTPRLQDLPITGGDSLAERLNRGEGVVRRLGRVLRGERDKSGTVTVRTLLEELLGRPEGRAPQDWLLERVTPVLPELCRRCIERLELAGRCCRAPLRLLTGEAAGLALYFQEQARAEQRSRKARLDEALGRDITPRGAHPAQLLAELEEELALWEACVRSAAEAAWWGEVSRFFQADSGLMEQARAKQEELTRGLTILSAMELGPRRQSGPPGDWREETPATLLAGLYSQAEFTGEDAAVLAESARRRAERAFRAAGLEETVLLWDEESTDLLARSRNAAGQPLFEDRNGVLAVRSNTGLVRVLPVRGLGRRIMWELRLSARTDGGEEG</sequence>
<evidence type="ECO:0000313" key="2">
    <source>
        <dbReference type="Proteomes" id="UP000760668"/>
    </source>
</evidence>
<dbReference type="Proteomes" id="UP000760668">
    <property type="component" value="Unassembled WGS sequence"/>
</dbReference>
<proteinExistence type="predicted"/>